<evidence type="ECO:0000313" key="7">
    <source>
        <dbReference type="Ensembl" id="ENSPMRP00000030332.1"/>
    </source>
</evidence>
<dbReference type="InterPro" id="IPR007110">
    <property type="entry name" value="Ig-like_dom"/>
</dbReference>
<dbReference type="InterPro" id="IPR050412">
    <property type="entry name" value="Ig-like_Receptors_ImmuneReg"/>
</dbReference>
<keyword evidence="5" id="KW-0393">Immunoglobulin domain</keyword>
<keyword evidence="1" id="KW-0732">Signal</keyword>
<evidence type="ECO:0000256" key="4">
    <source>
        <dbReference type="ARBA" id="ARBA00023180"/>
    </source>
</evidence>
<dbReference type="InterPro" id="IPR036179">
    <property type="entry name" value="Ig-like_dom_sf"/>
</dbReference>
<keyword evidence="3" id="KW-1015">Disulfide bond</keyword>
<sequence>MSALLCGSLVRCVGLPKPSISLSHDEEVTLGSNVTIDCRSNGTAVRFYFQKYGVAKPVQLIQKNGTVAKFSISNASWEHSGYYSCTYSALPDCFAISEPSDEVELQLTGKKNLVLHASPVYPGTKVTIHCQSQDIAAAFYFKKDTDQMVPTAISNNGAMAIFDISNIKPAHAGNYICTYRPKLELFVTSPSSDPVELLFRDTPQSHGDSQHLNSFFLLCIDDSLIKPSISINPSELVALGGEVNIVCTIAYGSAQFYLHKTGDPTPKYSRMGNLSTHTFPITNISLEDKGHYTCSYICSGNSFFISKHSAPLELLVTGKAGPPAISNICFRMAFEWDSSPSNLSLSTDPSLPRPSLSLSSVIVNVGETVSLQCHSQDRAVTFYLQKSGETEPLQRLVTSRNTATFTIIAEQEHNRSFACSYRPSSDLFVISEPSKPAEFLVIGKGVVIASTFPTPLASAFISGLSLSIKLGVD</sequence>
<reference evidence="7" key="3">
    <citation type="submission" date="2025-09" db="UniProtKB">
        <authorList>
            <consortium name="Ensembl"/>
        </authorList>
    </citation>
    <scope>IDENTIFICATION</scope>
</reference>
<protein>
    <recommendedName>
        <fullName evidence="6">Ig-like domain-containing protein</fullName>
    </recommendedName>
</protein>
<dbReference type="Ensembl" id="ENSPMRT00000032161.1">
    <property type="protein sequence ID" value="ENSPMRP00000030332.1"/>
    <property type="gene ID" value="ENSPMRG00000019579.1"/>
</dbReference>
<evidence type="ECO:0000259" key="6">
    <source>
        <dbReference type="PROSITE" id="PS50835"/>
    </source>
</evidence>
<dbReference type="AlphaFoldDB" id="A0A670K676"/>
<dbReference type="PROSITE" id="PS50835">
    <property type="entry name" value="IG_LIKE"/>
    <property type="match status" value="2"/>
</dbReference>
<reference evidence="7 8" key="1">
    <citation type="journal article" date="2019" name="Proc. Natl. Acad. Sci. U.S.A.">
        <title>Regulatory changes in pterin and carotenoid genes underlie balanced color polymorphisms in the wall lizard.</title>
        <authorList>
            <person name="Andrade P."/>
            <person name="Pinho C."/>
            <person name="Perez I de Lanuza G."/>
            <person name="Afonso S."/>
            <person name="Brejcha J."/>
            <person name="Rubin C.J."/>
            <person name="Wallerman O."/>
            <person name="Pereira P."/>
            <person name="Sabatino S.J."/>
            <person name="Bellati A."/>
            <person name="Pellitteri-Rosa D."/>
            <person name="Bosakova Z."/>
            <person name="Bunikis I."/>
            <person name="Carretero M.A."/>
            <person name="Feiner N."/>
            <person name="Marsik P."/>
            <person name="Pauperio F."/>
            <person name="Salvi D."/>
            <person name="Soler L."/>
            <person name="While G.M."/>
            <person name="Uller T."/>
            <person name="Font E."/>
            <person name="Andersson L."/>
            <person name="Carneiro M."/>
        </authorList>
    </citation>
    <scope>NUCLEOTIDE SEQUENCE</scope>
</reference>
<dbReference type="SMART" id="SM00409">
    <property type="entry name" value="IG"/>
    <property type="match status" value="4"/>
</dbReference>
<dbReference type="Pfam" id="PF13927">
    <property type="entry name" value="Ig_3"/>
    <property type="match status" value="2"/>
</dbReference>
<dbReference type="PANTHER" id="PTHR11738">
    <property type="entry name" value="MHC CLASS I NK CELL RECEPTOR"/>
    <property type="match status" value="1"/>
</dbReference>
<proteinExistence type="predicted"/>
<evidence type="ECO:0000256" key="3">
    <source>
        <dbReference type="ARBA" id="ARBA00023157"/>
    </source>
</evidence>
<evidence type="ECO:0000256" key="5">
    <source>
        <dbReference type="ARBA" id="ARBA00023319"/>
    </source>
</evidence>
<feature type="domain" description="Ig-like" evidence="6">
    <location>
        <begin position="227"/>
        <end position="294"/>
    </location>
</feature>
<keyword evidence="2" id="KW-0677">Repeat</keyword>
<accession>A0A670K676</accession>
<dbReference type="Gene3D" id="2.60.40.10">
    <property type="entry name" value="Immunoglobulins"/>
    <property type="match status" value="4"/>
</dbReference>
<dbReference type="InterPro" id="IPR003599">
    <property type="entry name" value="Ig_sub"/>
</dbReference>
<reference evidence="7" key="2">
    <citation type="submission" date="2025-08" db="UniProtKB">
        <authorList>
            <consortium name="Ensembl"/>
        </authorList>
    </citation>
    <scope>IDENTIFICATION</scope>
</reference>
<name>A0A670K676_PODMU</name>
<keyword evidence="4" id="KW-0325">Glycoprotein</keyword>
<evidence type="ECO:0000313" key="8">
    <source>
        <dbReference type="Proteomes" id="UP000472272"/>
    </source>
</evidence>
<organism evidence="7 8">
    <name type="scientific">Podarcis muralis</name>
    <name type="common">Wall lizard</name>
    <name type="synonym">Lacerta muralis</name>
    <dbReference type="NCBI Taxonomy" id="64176"/>
    <lineage>
        <taxon>Eukaryota</taxon>
        <taxon>Metazoa</taxon>
        <taxon>Chordata</taxon>
        <taxon>Craniata</taxon>
        <taxon>Vertebrata</taxon>
        <taxon>Euteleostomi</taxon>
        <taxon>Lepidosauria</taxon>
        <taxon>Squamata</taxon>
        <taxon>Bifurcata</taxon>
        <taxon>Unidentata</taxon>
        <taxon>Episquamata</taxon>
        <taxon>Laterata</taxon>
        <taxon>Lacertibaenia</taxon>
        <taxon>Lacertidae</taxon>
        <taxon>Podarcis</taxon>
    </lineage>
</organism>
<feature type="domain" description="Ig-like" evidence="6">
    <location>
        <begin position="18"/>
        <end position="108"/>
    </location>
</feature>
<evidence type="ECO:0000256" key="2">
    <source>
        <dbReference type="ARBA" id="ARBA00022737"/>
    </source>
</evidence>
<dbReference type="GeneTree" id="ENSGT01150000286974"/>
<dbReference type="FunFam" id="2.60.40.10:FF:000049">
    <property type="entry name" value="Leukocyte immunoglobulin-like receptor subfamily B member 1"/>
    <property type="match status" value="2"/>
</dbReference>
<dbReference type="GO" id="GO:0002764">
    <property type="term" value="P:immune response-regulating signaling pathway"/>
    <property type="evidence" value="ECO:0007669"/>
    <property type="project" value="TreeGrafter"/>
</dbReference>
<dbReference type="Proteomes" id="UP000472272">
    <property type="component" value="Chromosome 13"/>
</dbReference>
<keyword evidence="8" id="KW-1185">Reference proteome</keyword>
<dbReference type="PANTHER" id="PTHR11738:SF186">
    <property type="entry name" value="OSTEOCLAST-ASSOCIATED IMMUNOGLOBULIN-LIKE RECEPTOR"/>
    <property type="match status" value="1"/>
</dbReference>
<dbReference type="InterPro" id="IPR003598">
    <property type="entry name" value="Ig_sub2"/>
</dbReference>
<evidence type="ECO:0000256" key="1">
    <source>
        <dbReference type="ARBA" id="ARBA00022729"/>
    </source>
</evidence>
<dbReference type="SUPFAM" id="SSF48726">
    <property type="entry name" value="Immunoglobulin"/>
    <property type="match status" value="4"/>
</dbReference>
<dbReference type="SMART" id="SM00408">
    <property type="entry name" value="IGc2"/>
    <property type="match status" value="3"/>
</dbReference>
<dbReference type="InterPro" id="IPR013783">
    <property type="entry name" value="Ig-like_fold"/>
</dbReference>
<dbReference type="FunFam" id="2.60.40.10:FF:000033">
    <property type="entry name" value="Killer cell immunoglobulin-like receptor"/>
    <property type="match status" value="2"/>
</dbReference>